<dbReference type="Pfam" id="PF00132">
    <property type="entry name" value="Hexapep"/>
    <property type="match status" value="1"/>
</dbReference>
<dbReference type="InterPro" id="IPR001451">
    <property type="entry name" value="Hexapep"/>
</dbReference>
<keyword evidence="5" id="KW-1185">Reference proteome</keyword>
<dbReference type="SUPFAM" id="SSF51161">
    <property type="entry name" value="Trimeric LpxA-like enzymes"/>
    <property type="match status" value="1"/>
</dbReference>
<comment type="caution">
    <text evidence="4">The sequence shown here is derived from an EMBL/GenBank/DDBJ whole genome shotgun (WGS) entry which is preliminary data.</text>
</comment>
<dbReference type="PROSITE" id="PS00101">
    <property type="entry name" value="HEXAPEP_TRANSFERASES"/>
    <property type="match status" value="1"/>
</dbReference>
<dbReference type="Gene3D" id="2.160.10.10">
    <property type="entry name" value="Hexapeptide repeat proteins"/>
    <property type="match status" value="1"/>
</dbReference>
<dbReference type="PANTHER" id="PTHR23416:SF78">
    <property type="entry name" value="LIPOPOLYSACCHARIDE BIOSYNTHESIS O-ACETYL TRANSFERASE WBBJ-RELATED"/>
    <property type="match status" value="1"/>
</dbReference>
<dbReference type="PANTHER" id="PTHR23416">
    <property type="entry name" value="SIALIC ACID SYNTHASE-RELATED"/>
    <property type="match status" value="1"/>
</dbReference>
<sequence>MTRIHSTVHLNAPHRILTFGHHVQLGPHCHVSADAHFGNYVLCAAHVSFIGRNEHSYNIAGTPVWESPRGTDAPTEIGNDVWIGHGAIIMGGVKIGDGAIIAAGSVVTKDVAPLTIVGGNPAKVIKKRFNTEEEENIHLEAIQNL</sequence>
<protein>
    <submittedName>
        <fullName evidence="4">Antibiotic acetyltransferase</fullName>
    </submittedName>
</protein>
<accession>A0A2V1IRJ8</accession>
<dbReference type="Proteomes" id="UP000244905">
    <property type="component" value="Unassembled WGS sequence"/>
</dbReference>
<proteinExistence type="predicted"/>
<dbReference type="InterPro" id="IPR011004">
    <property type="entry name" value="Trimer_LpxA-like_sf"/>
</dbReference>
<organism evidence="4 5">
    <name type="scientific">Duncaniella muris</name>
    <dbReference type="NCBI Taxonomy" id="2094150"/>
    <lineage>
        <taxon>Bacteria</taxon>
        <taxon>Pseudomonadati</taxon>
        <taxon>Bacteroidota</taxon>
        <taxon>Bacteroidia</taxon>
        <taxon>Bacteroidales</taxon>
        <taxon>Muribaculaceae</taxon>
        <taxon>Duncaniella</taxon>
    </lineage>
</organism>
<dbReference type="EMBL" id="PUEC01000003">
    <property type="protein sequence ID" value="PWB04010.1"/>
    <property type="molecule type" value="Genomic_DNA"/>
</dbReference>
<evidence type="ECO:0000256" key="3">
    <source>
        <dbReference type="ARBA" id="ARBA00023315"/>
    </source>
</evidence>
<evidence type="ECO:0000256" key="1">
    <source>
        <dbReference type="ARBA" id="ARBA00022679"/>
    </source>
</evidence>
<evidence type="ECO:0000313" key="5">
    <source>
        <dbReference type="Proteomes" id="UP000244905"/>
    </source>
</evidence>
<dbReference type="InterPro" id="IPR018357">
    <property type="entry name" value="Hexapep_transf_CS"/>
</dbReference>
<reference evidence="5" key="1">
    <citation type="submission" date="2018-02" db="EMBL/GenBank/DDBJ databases">
        <authorList>
            <person name="Clavel T."/>
            <person name="Strowig T."/>
        </authorList>
    </citation>
    <scope>NUCLEOTIDE SEQUENCE [LARGE SCALE GENOMIC DNA]</scope>
    <source>
        <strain evidence="5">DSM 103720</strain>
    </source>
</reference>
<evidence type="ECO:0000256" key="2">
    <source>
        <dbReference type="ARBA" id="ARBA00022737"/>
    </source>
</evidence>
<keyword evidence="2" id="KW-0677">Repeat</keyword>
<gene>
    <name evidence="4" type="ORF">C5O23_02085</name>
</gene>
<dbReference type="AlphaFoldDB" id="A0A2V1IRJ8"/>
<dbReference type="GO" id="GO:0016746">
    <property type="term" value="F:acyltransferase activity"/>
    <property type="evidence" value="ECO:0007669"/>
    <property type="project" value="UniProtKB-KW"/>
</dbReference>
<evidence type="ECO:0000313" key="4">
    <source>
        <dbReference type="EMBL" id="PWB04010.1"/>
    </source>
</evidence>
<dbReference type="InterPro" id="IPR051159">
    <property type="entry name" value="Hexapeptide_acetyltransf"/>
</dbReference>
<dbReference type="CDD" id="cd03349">
    <property type="entry name" value="LbH_XAT"/>
    <property type="match status" value="1"/>
</dbReference>
<keyword evidence="1 4" id="KW-0808">Transferase</keyword>
<name>A0A2V1IRJ8_9BACT</name>
<keyword evidence="3" id="KW-0012">Acyltransferase</keyword>